<keyword evidence="2 5" id="KW-0238">DNA-binding</keyword>
<reference evidence="9 10" key="1">
    <citation type="submission" date="2024-06" db="EMBL/GenBank/DDBJ databases">
        <title>A chromosome-level genome assembly of beet webworm, Loxostege sticticalis.</title>
        <authorList>
            <person name="Zhang Y."/>
        </authorList>
    </citation>
    <scope>NUCLEOTIDE SEQUENCE [LARGE SCALE GENOMIC DNA]</scope>
    <source>
        <strain evidence="9">AQ028</strain>
        <tissue evidence="9">Male pupae</tissue>
    </source>
</reference>
<dbReference type="PROSITE" id="PS00027">
    <property type="entry name" value="HOMEOBOX_1"/>
    <property type="match status" value="1"/>
</dbReference>
<dbReference type="Proteomes" id="UP001549921">
    <property type="component" value="Unassembled WGS sequence"/>
</dbReference>
<dbReference type="InterPro" id="IPR009057">
    <property type="entry name" value="Homeodomain-like_sf"/>
</dbReference>
<dbReference type="PANTHER" id="PTHR24339">
    <property type="entry name" value="HOMEOBOX PROTEIN EMX-RELATED"/>
    <property type="match status" value="1"/>
</dbReference>
<evidence type="ECO:0000256" key="6">
    <source>
        <dbReference type="RuleBase" id="RU000682"/>
    </source>
</evidence>
<dbReference type="AlphaFoldDB" id="A0ABD0S6D1"/>
<evidence type="ECO:0000256" key="7">
    <source>
        <dbReference type="SAM" id="MobiDB-lite"/>
    </source>
</evidence>
<dbReference type="SMART" id="SM00389">
    <property type="entry name" value="HOX"/>
    <property type="match status" value="1"/>
</dbReference>
<evidence type="ECO:0000256" key="5">
    <source>
        <dbReference type="PROSITE-ProRule" id="PRU00108"/>
    </source>
</evidence>
<evidence type="ECO:0000256" key="4">
    <source>
        <dbReference type="ARBA" id="ARBA00023242"/>
    </source>
</evidence>
<proteinExistence type="predicted"/>
<comment type="subcellular location">
    <subcellularLocation>
        <location evidence="1 5 6">Nucleus</location>
    </subcellularLocation>
</comment>
<dbReference type="Gene3D" id="1.10.10.60">
    <property type="entry name" value="Homeodomain-like"/>
    <property type="match status" value="1"/>
</dbReference>
<gene>
    <name evidence="9" type="ORF">ABMA28_011151</name>
</gene>
<evidence type="ECO:0000259" key="8">
    <source>
        <dbReference type="PROSITE" id="PS50071"/>
    </source>
</evidence>
<name>A0ABD0S6D1_LOXSC</name>
<dbReference type="GO" id="GO:0005634">
    <property type="term" value="C:nucleus"/>
    <property type="evidence" value="ECO:0007669"/>
    <property type="project" value="UniProtKB-SubCell"/>
</dbReference>
<feature type="region of interest" description="Disordered" evidence="7">
    <location>
        <begin position="39"/>
        <end position="100"/>
    </location>
</feature>
<dbReference type="PANTHER" id="PTHR24339:SF30">
    <property type="entry name" value="LATERAL MUSCLES SCARCER, ISOFORM B"/>
    <property type="match status" value="1"/>
</dbReference>
<comment type="caution">
    <text evidence="9">The sequence shown here is derived from an EMBL/GenBank/DDBJ whole genome shotgun (WGS) entry which is preliminary data.</text>
</comment>
<evidence type="ECO:0000313" key="9">
    <source>
        <dbReference type="EMBL" id="KAL0809621.1"/>
    </source>
</evidence>
<dbReference type="Pfam" id="PF00046">
    <property type="entry name" value="Homeodomain"/>
    <property type="match status" value="1"/>
</dbReference>
<sequence>MNPSETAMDVDEHPECKIEKSETKLPFSIENLLADKFDKASDVKEKVEDGQASTSAMGYFKNNTGDSEVNCETDEDDRESNQSSEHVDVEGSTVGDANDYLDEKRHDYQQSGSCSSRGKRARTAFSAQQIKSLEAEFEKNRYLSVAARGRLARQLRLTETQIKIWFQNRRTKWKRKYTNDVELLAQQYYSSLGIVAPRPMFVGDRLWIFNYPNRLPPTQQQQWMKSINNLPNTHNPLLERNVFRTIPKPDIPPFLIPPPSAYPNERVFHMDRNLNMAGNVKIPAQNRLVPREVYNNMATAQRNLDLYKNNILSHSSPPQEANVDHLRRLEENFSI</sequence>
<dbReference type="InterPro" id="IPR050877">
    <property type="entry name" value="EMX-VAX-Noto_Homeobox_TFs"/>
</dbReference>
<feature type="compositionally biased region" description="Basic and acidic residues" evidence="7">
    <location>
        <begin position="39"/>
        <end position="49"/>
    </location>
</feature>
<evidence type="ECO:0000256" key="1">
    <source>
        <dbReference type="ARBA" id="ARBA00004123"/>
    </source>
</evidence>
<feature type="DNA-binding region" description="Homeobox" evidence="5">
    <location>
        <begin position="118"/>
        <end position="177"/>
    </location>
</feature>
<evidence type="ECO:0000313" key="10">
    <source>
        <dbReference type="Proteomes" id="UP001549921"/>
    </source>
</evidence>
<feature type="domain" description="Homeobox" evidence="8">
    <location>
        <begin position="116"/>
        <end position="176"/>
    </location>
</feature>
<dbReference type="InterPro" id="IPR020479">
    <property type="entry name" value="HD_metazoa"/>
</dbReference>
<protein>
    <recommendedName>
        <fullName evidence="8">Homeobox domain-containing protein</fullName>
    </recommendedName>
</protein>
<dbReference type="CDD" id="cd00086">
    <property type="entry name" value="homeodomain"/>
    <property type="match status" value="1"/>
</dbReference>
<dbReference type="GO" id="GO:0003677">
    <property type="term" value="F:DNA binding"/>
    <property type="evidence" value="ECO:0007669"/>
    <property type="project" value="UniProtKB-UniRule"/>
</dbReference>
<feature type="compositionally biased region" description="Polar residues" evidence="7">
    <location>
        <begin position="51"/>
        <end position="67"/>
    </location>
</feature>
<dbReference type="SUPFAM" id="SSF46689">
    <property type="entry name" value="Homeodomain-like"/>
    <property type="match status" value="1"/>
</dbReference>
<organism evidence="9 10">
    <name type="scientific">Loxostege sticticalis</name>
    <name type="common">Beet webworm moth</name>
    <dbReference type="NCBI Taxonomy" id="481309"/>
    <lineage>
        <taxon>Eukaryota</taxon>
        <taxon>Metazoa</taxon>
        <taxon>Ecdysozoa</taxon>
        <taxon>Arthropoda</taxon>
        <taxon>Hexapoda</taxon>
        <taxon>Insecta</taxon>
        <taxon>Pterygota</taxon>
        <taxon>Neoptera</taxon>
        <taxon>Endopterygota</taxon>
        <taxon>Lepidoptera</taxon>
        <taxon>Glossata</taxon>
        <taxon>Ditrysia</taxon>
        <taxon>Pyraloidea</taxon>
        <taxon>Crambidae</taxon>
        <taxon>Pyraustinae</taxon>
        <taxon>Loxostege</taxon>
    </lineage>
</organism>
<feature type="compositionally biased region" description="Acidic residues" evidence="7">
    <location>
        <begin position="69"/>
        <end position="78"/>
    </location>
</feature>
<evidence type="ECO:0000256" key="3">
    <source>
        <dbReference type="ARBA" id="ARBA00023155"/>
    </source>
</evidence>
<dbReference type="PROSITE" id="PS50071">
    <property type="entry name" value="HOMEOBOX_2"/>
    <property type="match status" value="1"/>
</dbReference>
<keyword evidence="4 5" id="KW-0539">Nucleus</keyword>
<dbReference type="InterPro" id="IPR017970">
    <property type="entry name" value="Homeobox_CS"/>
</dbReference>
<dbReference type="PRINTS" id="PR00024">
    <property type="entry name" value="HOMEOBOX"/>
</dbReference>
<dbReference type="InterPro" id="IPR001356">
    <property type="entry name" value="HD"/>
</dbReference>
<evidence type="ECO:0000256" key="2">
    <source>
        <dbReference type="ARBA" id="ARBA00023125"/>
    </source>
</evidence>
<accession>A0ABD0S6D1</accession>
<keyword evidence="3 5" id="KW-0371">Homeobox</keyword>
<dbReference type="EMBL" id="JBEDNZ010000028">
    <property type="protein sequence ID" value="KAL0809621.1"/>
    <property type="molecule type" value="Genomic_DNA"/>
</dbReference>